<name>A0AB74UMA9_9VIRU</name>
<feature type="region of interest" description="Disordered" evidence="1">
    <location>
        <begin position="137"/>
        <end position="158"/>
    </location>
</feature>
<evidence type="ECO:0000313" key="3">
    <source>
        <dbReference type="EMBL" id="XHV10583.1"/>
    </source>
</evidence>
<sequence>MIGIVPPASHGWFALDWETKITIVPAVSFFELESITDDELWEGQNAIIVGEEIMQFRDAVENPDGSWTIWNLLRGRRGTQYACDTHVAGEKFIFLDERSIEFQAENLDTAGLNRWYKAVGSGMSLFEADAIQRNYQPATSCPTARPTSAARSPAATSR</sequence>
<evidence type="ECO:0000256" key="1">
    <source>
        <dbReference type="SAM" id="MobiDB-lite"/>
    </source>
</evidence>
<dbReference type="Pfam" id="PF23666">
    <property type="entry name" value="Rcc01698_C"/>
    <property type="match status" value="1"/>
</dbReference>
<feature type="compositionally biased region" description="Low complexity" evidence="1">
    <location>
        <begin position="142"/>
        <end position="158"/>
    </location>
</feature>
<proteinExistence type="predicted"/>
<dbReference type="InterPro" id="IPR056490">
    <property type="entry name" value="Rcc01698_C"/>
</dbReference>
<gene>
    <name evidence="3" type="ORF">BL57_111</name>
</gene>
<accession>A0AB74UMA9</accession>
<dbReference type="EMBL" id="PQ287320">
    <property type="protein sequence ID" value="XHV10583.1"/>
    <property type="molecule type" value="Genomic_DNA"/>
</dbReference>
<organism evidence="3">
    <name type="scientific">Caulobacter phage BL57</name>
    <dbReference type="NCBI Taxonomy" id="3348355"/>
    <lineage>
        <taxon>Viruses</taxon>
    </lineage>
</organism>
<reference evidence="3" key="1">
    <citation type="submission" date="2024-10" db="EMBL/GenBank/DDBJ databases">
        <title>Genetic diversity among independent isolates of the Dolichocephalovirinae subfamily.</title>
        <authorList>
            <person name="Ely B."/>
            <person name="Thomas Q."/>
            <person name="Mohammadi T."/>
        </authorList>
    </citation>
    <scope>NUCLEOTIDE SEQUENCE</scope>
</reference>
<evidence type="ECO:0000259" key="2">
    <source>
        <dbReference type="Pfam" id="PF23666"/>
    </source>
</evidence>
<feature type="domain" description="Rcc01698-like C-terminal" evidence="2">
    <location>
        <begin position="14"/>
        <end position="93"/>
    </location>
</feature>
<protein>
    <recommendedName>
        <fullName evidence="2">Rcc01698-like C-terminal domain-containing protein</fullName>
    </recommendedName>
</protein>